<evidence type="ECO:0000256" key="3">
    <source>
        <dbReference type="ARBA" id="ARBA00022448"/>
    </source>
</evidence>
<evidence type="ECO:0000259" key="17">
    <source>
        <dbReference type="SMART" id="SM00965"/>
    </source>
</evidence>
<dbReference type="InterPro" id="IPR000531">
    <property type="entry name" value="Beta-barrel_TonB"/>
</dbReference>
<dbReference type="InterPro" id="IPR010105">
    <property type="entry name" value="TonB_sidphr_rcpt"/>
</dbReference>
<keyword evidence="10 16" id="KW-0798">TonB box</keyword>
<evidence type="ECO:0000256" key="7">
    <source>
        <dbReference type="ARBA" id="ARBA00022729"/>
    </source>
</evidence>
<keyword evidence="13 14" id="KW-0998">Cell outer membrane</keyword>
<comment type="subcellular location">
    <subcellularLocation>
        <location evidence="1 14">Cell outer membrane</location>
        <topology evidence="1 14">Multi-pass membrane protein</topology>
    </subcellularLocation>
</comment>
<feature type="short sequence motif" description="TonB C-terminal box" evidence="15">
    <location>
        <begin position="792"/>
        <end position="809"/>
    </location>
</feature>
<dbReference type="InterPro" id="IPR039426">
    <property type="entry name" value="TonB-dep_rcpt-like"/>
</dbReference>
<dbReference type="PANTHER" id="PTHR32552:SF74">
    <property type="entry name" value="HYDROXAMATE SIDEROPHORE RECEPTOR FHUE"/>
    <property type="match status" value="1"/>
</dbReference>
<dbReference type="NCBIfam" id="TIGR01783">
    <property type="entry name" value="TonB-siderophor"/>
    <property type="match status" value="1"/>
</dbReference>
<evidence type="ECO:0000256" key="14">
    <source>
        <dbReference type="PROSITE-ProRule" id="PRU01360"/>
    </source>
</evidence>
<proteinExistence type="inferred from homology"/>
<keyword evidence="6 14" id="KW-0812">Transmembrane</keyword>
<dbReference type="PANTHER" id="PTHR32552">
    <property type="entry name" value="FERRICHROME IRON RECEPTOR-RELATED"/>
    <property type="match status" value="1"/>
</dbReference>
<dbReference type="InterPro" id="IPR012910">
    <property type="entry name" value="Plug_dom"/>
</dbReference>
<gene>
    <name evidence="18" type="ORF">RU08_17260</name>
</gene>
<evidence type="ECO:0000256" key="15">
    <source>
        <dbReference type="PROSITE-ProRule" id="PRU10144"/>
    </source>
</evidence>
<organism evidence="18 19">
    <name type="scientific">Pseudomonas fulva</name>
    <dbReference type="NCBI Taxonomy" id="47880"/>
    <lineage>
        <taxon>Bacteria</taxon>
        <taxon>Pseudomonadati</taxon>
        <taxon>Pseudomonadota</taxon>
        <taxon>Gammaproteobacteria</taxon>
        <taxon>Pseudomonadales</taxon>
        <taxon>Pseudomonadaceae</taxon>
        <taxon>Pseudomonas</taxon>
    </lineage>
</organism>
<keyword evidence="5" id="KW-0410">Iron transport</keyword>
<protein>
    <submittedName>
        <fullName evidence="18">Outer membrane ferripyoverdine receptor</fullName>
    </submittedName>
</protein>
<dbReference type="InterPro" id="IPR037066">
    <property type="entry name" value="Plug_dom_sf"/>
</dbReference>
<dbReference type="Gene3D" id="2.170.130.10">
    <property type="entry name" value="TonB-dependent receptor, plug domain"/>
    <property type="match status" value="1"/>
</dbReference>
<evidence type="ECO:0000256" key="8">
    <source>
        <dbReference type="ARBA" id="ARBA00023004"/>
    </source>
</evidence>
<evidence type="ECO:0000256" key="10">
    <source>
        <dbReference type="ARBA" id="ARBA00023077"/>
    </source>
</evidence>
<evidence type="ECO:0000256" key="13">
    <source>
        <dbReference type="ARBA" id="ARBA00023237"/>
    </source>
</evidence>
<keyword evidence="12 18" id="KW-0675">Receptor</keyword>
<evidence type="ECO:0000256" key="11">
    <source>
        <dbReference type="ARBA" id="ARBA00023136"/>
    </source>
</evidence>
<dbReference type="GO" id="GO:0015891">
    <property type="term" value="P:siderophore transport"/>
    <property type="evidence" value="ECO:0007669"/>
    <property type="project" value="InterPro"/>
</dbReference>
<keyword evidence="8" id="KW-0408">Iron</keyword>
<dbReference type="EMBL" id="JXQW01000050">
    <property type="protein sequence ID" value="KIP98067.1"/>
    <property type="molecule type" value="Genomic_DNA"/>
</dbReference>
<feature type="domain" description="Secretin/TonB short N-terminal" evidence="17">
    <location>
        <begin position="66"/>
        <end position="117"/>
    </location>
</feature>
<dbReference type="SUPFAM" id="SSF56935">
    <property type="entry name" value="Porins"/>
    <property type="match status" value="1"/>
</dbReference>
<keyword evidence="9" id="KW-0406">Ion transport</keyword>
<keyword evidence="11 14" id="KW-0472">Membrane</keyword>
<dbReference type="Gene3D" id="2.40.170.20">
    <property type="entry name" value="TonB-dependent receptor, beta-barrel domain"/>
    <property type="match status" value="1"/>
</dbReference>
<dbReference type="GO" id="GO:0015344">
    <property type="term" value="F:siderophore uptake transmembrane transporter activity"/>
    <property type="evidence" value="ECO:0007669"/>
    <property type="project" value="TreeGrafter"/>
</dbReference>
<dbReference type="PROSITE" id="PS52016">
    <property type="entry name" value="TONB_DEPENDENT_REC_3"/>
    <property type="match status" value="1"/>
</dbReference>
<evidence type="ECO:0000256" key="2">
    <source>
        <dbReference type="ARBA" id="ARBA00009810"/>
    </source>
</evidence>
<dbReference type="GO" id="GO:0009279">
    <property type="term" value="C:cell outer membrane"/>
    <property type="evidence" value="ECO:0007669"/>
    <property type="project" value="UniProtKB-SubCell"/>
</dbReference>
<dbReference type="InterPro" id="IPR036942">
    <property type="entry name" value="Beta-barrel_TonB_sf"/>
</dbReference>
<dbReference type="GO" id="GO:0038023">
    <property type="term" value="F:signaling receptor activity"/>
    <property type="evidence" value="ECO:0007669"/>
    <property type="project" value="InterPro"/>
</dbReference>
<sequence length="809" mass="88242">MATTQGMQPLARAVYAAALGLIIAGGSLTAAQLQAAEQATEQSRAYQVPGGNLSSALSDFASQAGITLPIEPALVEGLRSPGLNAATSVEGGLRQLLQGTGLQAAPQGNGLYLLTPQEAGAGLELGATSITGQGLTATTENSDSYTTGTMQTATKLPLSLRETPQSVSVVTRKRMDDKAMTSISDVVQSTPGVFLNNSGGVGRPSFSARGFDVDNVMYDGFPTSLLTYLPSGEANLAMYDRVEIVRGATGLAQGAGSPSGAINLVRKRPTHEFQGTLTGSAGSWDDYTGTLDVGGPLNENGTLRARTVISRQDAKSFRDSVEHDHDLFYGVVDADLSESTTLTLGAYRQKNYSNYIWGGLPMARGGGHLGLPRDTFLGHDWEYSDNRTTGYFATLEHGFANDWTLRLAAMQAKTDTEVLASSIWAYDRHYLWTQAMEQKEVGYDLALSGPFQLFGLEHDLTVGASKRELTYRTGDSWSDFIDDDVDLFAWNPRGHAKPNIVVDPSWTGELTTQDSVYATTRLRLSEPLSLILGGRVDWYEYDDRESSESDYKVTRNLTRYAGVVYDLDTNHSVYVSYTDIFKPQNDRGLDRKPLEPMVGENYEVGIKGEYYDGALNASLALFQIDQKNRAQTLTGQLGCGSTPDSSCYEAAGLVRSRGIDLEIQGALSDDWQVAAGYTYTQTKYVSDANAAREGEDFDRKKPRQLFKLSTLYTLPGELQRWRIGGDVYQQSRIRTSGGTGATAWKNQQGSYTVVGLVAGYKASEQLDLQLNVNNLFDRTYYTSVANGEWYPYDIYGDPRNFKLTARYSF</sequence>
<evidence type="ECO:0000256" key="9">
    <source>
        <dbReference type="ARBA" id="ARBA00023065"/>
    </source>
</evidence>
<dbReference type="Pfam" id="PF07715">
    <property type="entry name" value="Plug"/>
    <property type="match status" value="1"/>
</dbReference>
<evidence type="ECO:0000256" key="16">
    <source>
        <dbReference type="RuleBase" id="RU003357"/>
    </source>
</evidence>
<dbReference type="Proteomes" id="UP000032068">
    <property type="component" value="Unassembled WGS sequence"/>
</dbReference>
<dbReference type="CDD" id="cd01347">
    <property type="entry name" value="ligand_gated_channel"/>
    <property type="match status" value="1"/>
</dbReference>
<evidence type="ECO:0000313" key="19">
    <source>
        <dbReference type="Proteomes" id="UP000032068"/>
    </source>
</evidence>
<dbReference type="AlphaFoldDB" id="A0A0D0KJ79"/>
<dbReference type="Pfam" id="PF07660">
    <property type="entry name" value="STN"/>
    <property type="match status" value="1"/>
</dbReference>
<dbReference type="Gene3D" id="3.55.50.30">
    <property type="match status" value="1"/>
</dbReference>
<name>A0A0D0KJ79_9PSED</name>
<evidence type="ECO:0000256" key="12">
    <source>
        <dbReference type="ARBA" id="ARBA00023170"/>
    </source>
</evidence>
<dbReference type="FunFam" id="2.170.130.10:FF:000010">
    <property type="entry name" value="Ferripyoverdine receptor"/>
    <property type="match status" value="1"/>
</dbReference>
<evidence type="ECO:0000256" key="6">
    <source>
        <dbReference type="ARBA" id="ARBA00022692"/>
    </source>
</evidence>
<dbReference type="PROSITE" id="PS01156">
    <property type="entry name" value="TONB_DEPENDENT_REC_2"/>
    <property type="match status" value="1"/>
</dbReference>
<dbReference type="InterPro" id="IPR010917">
    <property type="entry name" value="TonB_rcpt_CS"/>
</dbReference>
<comment type="caution">
    <text evidence="18">The sequence shown here is derived from an EMBL/GenBank/DDBJ whole genome shotgun (WGS) entry which is preliminary data.</text>
</comment>
<evidence type="ECO:0000256" key="5">
    <source>
        <dbReference type="ARBA" id="ARBA00022496"/>
    </source>
</evidence>
<dbReference type="RefSeq" id="WP_231570198.1">
    <property type="nucleotide sequence ID" value="NZ_JXQW01000050.1"/>
</dbReference>
<evidence type="ECO:0000256" key="1">
    <source>
        <dbReference type="ARBA" id="ARBA00004571"/>
    </source>
</evidence>
<accession>A0A0D0KJ79</accession>
<reference evidence="18 19" key="1">
    <citation type="submission" date="2014-12" db="EMBL/GenBank/DDBJ databases">
        <title>16Stimator: statistical estimation of ribosomal gene copy numbers from draft genome assemblies.</title>
        <authorList>
            <person name="Perisin M.A."/>
            <person name="Vetter M."/>
            <person name="Gilbert J.A."/>
            <person name="Bergelson J."/>
        </authorList>
    </citation>
    <scope>NUCLEOTIDE SEQUENCE [LARGE SCALE GENOMIC DNA]</scope>
    <source>
        <strain evidence="18 19">MEJ086</strain>
    </source>
</reference>
<comment type="similarity">
    <text evidence="2 14 16">Belongs to the TonB-dependent receptor family.</text>
</comment>
<evidence type="ECO:0000256" key="4">
    <source>
        <dbReference type="ARBA" id="ARBA00022452"/>
    </source>
</evidence>
<dbReference type="Pfam" id="PF00593">
    <property type="entry name" value="TonB_dep_Rec_b-barrel"/>
    <property type="match status" value="1"/>
</dbReference>
<dbReference type="SMART" id="SM00965">
    <property type="entry name" value="STN"/>
    <property type="match status" value="1"/>
</dbReference>
<evidence type="ECO:0000313" key="18">
    <source>
        <dbReference type="EMBL" id="KIP98067.1"/>
    </source>
</evidence>
<keyword evidence="7" id="KW-0732">Signal</keyword>
<dbReference type="InterPro" id="IPR011662">
    <property type="entry name" value="Secretin/TonB_short_N"/>
</dbReference>
<keyword evidence="4 14" id="KW-1134">Transmembrane beta strand</keyword>
<keyword evidence="3 14" id="KW-0813">Transport</keyword>